<dbReference type="HOGENOM" id="CLU_071770_2_0_10"/>
<name>Q3B3C3_CHLL3</name>
<dbReference type="CDD" id="cd09689">
    <property type="entry name" value="Cas7_I-C"/>
    <property type="match status" value="1"/>
</dbReference>
<dbReference type="GO" id="GO:0043571">
    <property type="term" value="P:maintenance of CRISPR repeat elements"/>
    <property type="evidence" value="ECO:0007669"/>
    <property type="project" value="InterPro"/>
</dbReference>
<dbReference type="STRING" id="319225.Plut_1298"/>
<dbReference type="KEGG" id="plt:Plut_1298"/>
<evidence type="ECO:0000313" key="2">
    <source>
        <dbReference type="Proteomes" id="UP000002709"/>
    </source>
</evidence>
<dbReference type="NCBIfam" id="TIGR02589">
    <property type="entry name" value="cas_Csd2"/>
    <property type="match status" value="1"/>
</dbReference>
<protein>
    <submittedName>
        <fullName evidence="1">CRISPR-associated protein, Csd2 family</fullName>
    </submittedName>
</protein>
<dbReference type="EMBL" id="CP000096">
    <property type="protein sequence ID" value="ABB24158.1"/>
    <property type="molecule type" value="Genomic_DNA"/>
</dbReference>
<dbReference type="AlphaFoldDB" id="Q3B3C3"/>
<dbReference type="Proteomes" id="UP000002709">
    <property type="component" value="Chromosome"/>
</dbReference>
<dbReference type="Pfam" id="PF05107">
    <property type="entry name" value="Cas_Cas7"/>
    <property type="match status" value="1"/>
</dbReference>
<proteinExistence type="predicted"/>
<evidence type="ECO:0000313" key="1">
    <source>
        <dbReference type="EMBL" id="ABB24158.1"/>
    </source>
</evidence>
<gene>
    <name evidence="1" type="ordered locus">Plut_1298</name>
</gene>
<accession>Q3B3C3</accession>
<dbReference type="InterPro" id="IPR006482">
    <property type="entry name" value="Cas7_Csh2/Csh2"/>
</dbReference>
<dbReference type="eggNOG" id="COG3649">
    <property type="taxonomic scope" value="Bacteria"/>
</dbReference>
<sequence>MSDLTKRYDFALLFDVQDGNPNGDPDAGNLPRIDAETGMGLVTDVCLKRKVRNYVQLSGKDIFIKEKAVLNTLISNAYEEQKIDLTKDPVDLKDGKKRNKDGTAQGGEVEKGRSYMCSRYYDIRTFGAVMSTGANAGQVRGPIQITFARSVEPVVALEHSITRMAVTTEADAEKQSGDNRTMGRKYTVPYGLYCSHGFVSAHLANQTGFSAEDLKLFWEALQNMFEHDRSAARGMMSTRGLYVFEHSTALGNAPAHKLFERIKVERKPESEGPARSFEDYTVTIDESGLDGVTLHKMLC</sequence>
<dbReference type="RefSeq" id="WP_011358030.1">
    <property type="nucleotide sequence ID" value="NC_007512.1"/>
</dbReference>
<dbReference type="InterPro" id="IPR013418">
    <property type="entry name" value="CRISPR-assoc_prot_Cas7/Csd2"/>
</dbReference>
<organism evidence="1 2">
    <name type="scientific">Chlorobium luteolum (strain DSM 273 / BCRC 81028 / 2530)</name>
    <name type="common">Pelodictyon luteolum</name>
    <dbReference type="NCBI Taxonomy" id="319225"/>
    <lineage>
        <taxon>Bacteria</taxon>
        <taxon>Pseudomonadati</taxon>
        <taxon>Chlorobiota</taxon>
        <taxon>Chlorobiia</taxon>
        <taxon>Chlorobiales</taxon>
        <taxon>Chlorobiaceae</taxon>
        <taxon>Chlorobium/Pelodictyon group</taxon>
        <taxon>Pelodictyon</taxon>
    </lineage>
</organism>
<dbReference type="NCBIfam" id="TIGR01595">
    <property type="entry name" value="cas_CT1132"/>
    <property type="match status" value="1"/>
</dbReference>
<keyword evidence="2" id="KW-1185">Reference proteome</keyword>
<reference evidence="2" key="1">
    <citation type="submission" date="2005-08" db="EMBL/GenBank/DDBJ databases">
        <title>Complete sequence of Pelodictyon luteolum DSM 273.</title>
        <authorList>
            <consortium name="US DOE Joint Genome Institute"/>
            <person name="Copeland A."/>
            <person name="Lucas S."/>
            <person name="Lapidus A."/>
            <person name="Barry K."/>
            <person name="Detter J.C."/>
            <person name="Glavina T."/>
            <person name="Hammon N."/>
            <person name="Israni S."/>
            <person name="Pitluck S."/>
            <person name="Bryant D."/>
            <person name="Schmutz J."/>
            <person name="Larimer F."/>
            <person name="Land M."/>
            <person name="Kyrpides N."/>
            <person name="Ivanova N."/>
            <person name="Richardson P."/>
        </authorList>
    </citation>
    <scope>NUCLEOTIDE SEQUENCE [LARGE SCALE GENOMIC DNA]</scope>
    <source>
        <strain evidence="2">DSM 273 / BCRC 81028 / 2530</strain>
    </source>
</reference>
<dbReference type="OrthoDB" id="9776792at2"/>